<reference evidence="1" key="1">
    <citation type="submission" date="2021-02" db="EMBL/GenBank/DDBJ databases">
        <authorList>
            <person name="Nowell W R."/>
        </authorList>
    </citation>
    <scope>NUCLEOTIDE SEQUENCE</scope>
</reference>
<accession>A0A820I9N0</accession>
<dbReference type="AlphaFoldDB" id="A0A820I9N0"/>
<dbReference type="EMBL" id="CAJOBD010037041">
    <property type="protein sequence ID" value="CAF4305594.1"/>
    <property type="molecule type" value="Genomic_DNA"/>
</dbReference>
<protein>
    <submittedName>
        <fullName evidence="1">Uncharacterized protein</fullName>
    </submittedName>
</protein>
<dbReference type="Proteomes" id="UP000663836">
    <property type="component" value="Unassembled WGS sequence"/>
</dbReference>
<proteinExistence type="predicted"/>
<sequence>MHPIFSAMPVCGVIDKECENPIYYAIFYDGPQTVLIFSSEPQIIELVSD</sequence>
<organism evidence="1 2">
    <name type="scientific">Rotaria sordida</name>
    <dbReference type="NCBI Taxonomy" id="392033"/>
    <lineage>
        <taxon>Eukaryota</taxon>
        <taxon>Metazoa</taxon>
        <taxon>Spiralia</taxon>
        <taxon>Gnathifera</taxon>
        <taxon>Rotifera</taxon>
        <taxon>Eurotatoria</taxon>
        <taxon>Bdelloidea</taxon>
        <taxon>Philodinida</taxon>
        <taxon>Philodinidae</taxon>
        <taxon>Rotaria</taxon>
    </lineage>
</organism>
<name>A0A820I9N0_9BILA</name>
<evidence type="ECO:0000313" key="2">
    <source>
        <dbReference type="Proteomes" id="UP000663836"/>
    </source>
</evidence>
<comment type="caution">
    <text evidence="1">The sequence shown here is derived from an EMBL/GenBank/DDBJ whole genome shotgun (WGS) entry which is preliminary data.</text>
</comment>
<evidence type="ECO:0000313" key="1">
    <source>
        <dbReference type="EMBL" id="CAF4305594.1"/>
    </source>
</evidence>
<feature type="non-terminal residue" evidence="1">
    <location>
        <position position="1"/>
    </location>
</feature>
<gene>
    <name evidence="1" type="ORF">JBS370_LOCUS40539</name>
</gene>